<gene>
    <name evidence="8" type="ORF">D0809_07455</name>
    <name evidence="7" type="ORF">EV142_102364</name>
</gene>
<keyword evidence="4 5" id="KW-0472">Membrane</keyword>
<dbReference type="EMBL" id="QWDN01000002">
    <property type="protein sequence ID" value="TEB45008.1"/>
    <property type="molecule type" value="Genomic_DNA"/>
</dbReference>
<feature type="transmembrane region" description="Helical" evidence="5">
    <location>
        <begin position="215"/>
        <end position="233"/>
    </location>
</feature>
<protein>
    <submittedName>
        <fullName evidence="7">RDD family protein</fullName>
    </submittedName>
</protein>
<evidence type="ECO:0000256" key="3">
    <source>
        <dbReference type="ARBA" id="ARBA00022989"/>
    </source>
</evidence>
<reference evidence="7" key="3">
    <citation type="submission" date="2019-03" db="EMBL/GenBank/DDBJ databases">
        <authorList>
            <person name="Whitman W."/>
            <person name="Huntemann M."/>
            <person name="Clum A."/>
            <person name="Pillay M."/>
            <person name="Palaniappan K."/>
            <person name="Varghese N."/>
            <person name="Mikhailova N."/>
            <person name="Stamatis D."/>
            <person name="Reddy T."/>
            <person name="Daum C."/>
            <person name="Shapiro N."/>
            <person name="Ivanova N."/>
            <person name="Kyrpides N."/>
            <person name="Woyke T."/>
        </authorList>
    </citation>
    <scope>NUCLEOTIDE SEQUENCE</scope>
    <source>
        <strain evidence="7">P5626</strain>
    </source>
</reference>
<evidence type="ECO:0000259" key="6">
    <source>
        <dbReference type="Pfam" id="PF06271"/>
    </source>
</evidence>
<name>A0A4Y7UGI8_9FLAO</name>
<dbReference type="OrthoDB" id="762068at2"/>
<sequence length="332" mass="39231">MKKTIFLLSLFFALWGISLSVFFVFFDIKDLTEFLNFIVFHSNPYYYSGMDIFVVTERTSNSSRSTNIALINLFFYLSFLAGALIYYFSKYKETKLLVFNYSLVFLGSIIKIFSFISYFNIDKLGIYDGLYIVITLLYIFISYHFLTKNLNSNTIENNQLIENNLENASNYKRFLNLFIDSFIIMVIAFGFITYSEKNQLLTAFFSYLKTTFGDKFGIIVFFYLIKFMYYLMFESIFKNTPAKFLTACYVTDEDGNSPDFSMILKRTLLRFIPLESLSFLMGKNLHDDYSYTYVINNKRDPKTEKRYLQILSISFIIMLVVYFYNLSTTNHF</sequence>
<reference evidence="8 10" key="2">
    <citation type="journal article" date="2018" name="Syst. Appl. Microbiol.">
        <title>Flavobacterium circumlabens sp. nov. and Flavobacterium cupreum sp. nov., two psychrotrophic species isolated from Antarctic environmental samples.</title>
        <authorList>
            <person name="Kralova S."/>
            <person name="Busse H.J."/>
            <person name="Svec P."/>
            <person name="Maslanova I."/>
            <person name="Stankova E."/>
            <person name="Bartak M."/>
            <person name="Sedlacek I."/>
        </authorList>
    </citation>
    <scope>NUCLEOTIDE SEQUENCE [LARGE SCALE GENOMIC DNA]</scope>
    <source>
        <strain evidence="8 10">CCM 8828</strain>
    </source>
</reference>
<feature type="transmembrane region" description="Helical" evidence="5">
    <location>
        <begin position="307"/>
        <end position="324"/>
    </location>
</feature>
<feature type="transmembrane region" description="Helical" evidence="5">
    <location>
        <begin position="96"/>
        <end position="119"/>
    </location>
</feature>
<evidence type="ECO:0000256" key="4">
    <source>
        <dbReference type="ARBA" id="ARBA00023136"/>
    </source>
</evidence>
<dbReference type="EMBL" id="SLWA01000002">
    <property type="protein sequence ID" value="TCN59745.1"/>
    <property type="molecule type" value="Genomic_DNA"/>
</dbReference>
<keyword evidence="9" id="KW-1185">Reference proteome</keyword>
<dbReference type="GO" id="GO:0016020">
    <property type="term" value="C:membrane"/>
    <property type="evidence" value="ECO:0007669"/>
    <property type="project" value="UniProtKB-SubCell"/>
</dbReference>
<keyword evidence="3 5" id="KW-1133">Transmembrane helix</keyword>
<proteinExistence type="predicted"/>
<feature type="transmembrane region" description="Helical" evidence="5">
    <location>
        <begin position="68"/>
        <end position="89"/>
    </location>
</feature>
<dbReference type="RefSeq" id="WP_132033628.1">
    <property type="nucleotide sequence ID" value="NZ_QWDN01000002.1"/>
</dbReference>
<feature type="transmembrane region" description="Helical" evidence="5">
    <location>
        <begin position="174"/>
        <end position="195"/>
    </location>
</feature>
<dbReference type="AlphaFoldDB" id="A0A4Y7UGI8"/>
<organism evidence="8 10">
    <name type="scientific">Flavobacterium circumlabens</name>
    <dbReference type="NCBI Taxonomy" id="2133765"/>
    <lineage>
        <taxon>Bacteria</taxon>
        <taxon>Pseudomonadati</taxon>
        <taxon>Bacteroidota</taxon>
        <taxon>Flavobacteriia</taxon>
        <taxon>Flavobacteriales</taxon>
        <taxon>Flavobacteriaceae</taxon>
        <taxon>Flavobacterium</taxon>
    </lineage>
</organism>
<evidence type="ECO:0000256" key="5">
    <source>
        <dbReference type="SAM" id="Phobius"/>
    </source>
</evidence>
<dbReference type="Pfam" id="PF06271">
    <property type="entry name" value="RDD"/>
    <property type="match status" value="1"/>
</dbReference>
<keyword evidence="2 5" id="KW-0812">Transmembrane</keyword>
<feature type="domain" description="RDD" evidence="6">
    <location>
        <begin position="171"/>
        <end position="326"/>
    </location>
</feature>
<reference evidence="7 9" key="1">
    <citation type="journal article" date="2015" name="Stand. Genomic Sci.">
        <title>Genomic Encyclopedia of Bacterial and Archaeal Type Strains, Phase III: the genomes of soil and plant-associated and newly described type strains.</title>
        <authorList>
            <person name="Whitman W.B."/>
            <person name="Woyke T."/>
            <person name="Klenk H.P."/>
            <person name="Zhou Y."/>
            <person name="Lilburn T.G."/>
            <person name="Beck B.J."/>
            <person name="De Vos P."/>
            <person name="Vandamme P."/>
            <person name="Eisen J.A."/>
            <person name="Garrity G."/>
            <person name="Hugenholtz P."/>
            <person name="Kyrpides N.C."/>
        </authorList>
    </citation>
    <scope>NUCLEOTIDE SEQUENCE [LARGE SCALE GENOMIC DNA]</scope>
    <source>
        <strain evidence="7 9">P5626</strain>
    </source>
</reference>
<accession>A0A4Y7UGI8</accession>
<evidence type="ECO:0000313" key="10">
    <source>
        <dbReference type="Proteomes" id="UP000298340"/>
    </source>
</evidence>
<evidence type="ECO:0000256" key="1">
    <source>
        <dbReference type="ARBA" id="ARBA00004141"/>
    </source>
</evidence>
<evidence type="ECO:0000313" key="8">
    <source>
        <dbReference type="EMBL" id="TEB45008.1"/>
    </source>
</evidence>
<comment type="caution">
    <text evidence="8">The sequence shown here is derived from an EMBL/GenBank/DDBJ whole genome shotgun (WGS) entry which is preliminary data.</text>
</comment>
<feature type="transmembrane region" description="Helical" evidence="5">
    <location>
        <begin position="125"/>
        <end position="146"/>
    </location>
</feature>
<dbReference type="InterPro" id="IPR010432">
    <property type="entry name" value="RDD"/>
</dbReference>
<evidence type="ECO:0000256" key="2">
    <source>
        <dbReference type="ARBA" id="ARBA00022692"/>
    </source>
</evidence>
<evidence type="ECO:0000313" key="7">
    <source>
        <dbReference type="EMBL" id="TCN59745.1"/>
    </source>
</evidence>
<dbReference type="Proteomes" id="UP000295270">
    <property type="component" value="Unassembled WGS sequence"/>
</dbReference>
<dbReference type="Proteomes" id="UP000298340">
    <property type="component" value="Unassembled WGS sequence"/>
</dbReference>
<comment type="subcellular location">
    <subcellularLocation>
        <location evidence="1">Membrane</location>
        <topology evidence="1">Multi-pass membrane protein</topology>
    </subcellularLocation>
</comment>
<evidence type="ECO:0000313" key="9">
    <source>
        <dbReference type="Proteomes" id="UP000295270"/>
    </source>
</evidence>